<evidence type="ECO:0000259" key="1">
    <source>
        <dbReference type="Pfam" id="PF00646"/>
    </source>
</evidence>
<proteinExistence type="predicted"/>
<dbReference type="InterPro" id="IPR056594">
    <property type="entry name" value="AT5G49610-like_b-prop"/>
</dbReference>
<evidence type="ECO:0000313" key="4">
    <source>
        <dbReference type="Proteomes" id="UP001497457"/>
    </source>
</evidence>
<dbReference type="InterPro" id="IPR001810">
    <property type="entry name" value="F-box_dom"/>
</dbReference>
<accession>A0ABC9GCR9</accession>
<keyword evidence="4" id="KW-1185">Reference proteome</keyword>
<evidence type="ECO:0000259" key="2">
    <source>
        <dbReference type="Pfam" id="PF23635"/>
    </source>
</evidence>
<evidence type="ECO:0008006" key="5">
    <source>
        <dbReference type="Google" id="ProtNLM"/>
    </source>
</evidence>
<feature type="domain" description="F-box" evidence="1">
    <location>
        <begin position="8"/>
        <end position="45"/>
    </location>
</feature>
<dbReference type="AlphaFoldDB" id="A0ABC9GCR9"/>
<dbReference type="PANTHER" id="PTHR32133">
    <property type="entry name" value="OS07G0120400 PROTEIN"/>
    <property type="match status" value="1"/>
</dbReference>
<gene>
    <name evidence="3" type="ORF">URODEC1_LOCUS114619</name>
</gene>
<dbReference type="InterPro" id="IPR036047">
    <property type="entry name" value="F-box-like_dom_sf"/>
</dbReference>
<sequence length="370" mass="41538">MPPSGLMDEMVEEVLLRFPPREPACLARVALVCKRWRRLISDPRLPPPGVGRVLRAHDLLLLSPIAADGNHNWRAEDARHGRVLLSRVTMEHILFMAWDPITDQRQELPVMPRTPCRWRTAVIFCSATATGTCNHLDYCRGPFHVVYSSERIGGSFVCIYSSEAAAWSKPASAYLPAHNGFNTFAQSVLVGKTLYSKFYPGTVAIGYDCELCKVVPVISLPQRSMGLSAVLITTEDGGLGCAVLLKYSLYLWSRKADYKVDSRWLESRVIDLEGMLGINTFSTTLWMDVVGFAYGIGTIFLRMNNVLYAIDLMTNKAKEVYNERAIHSVVPYMGFCIPGVNNYLISNLLSLLLVRGLLFTDEEYCEFLQH</sequence>
<dbReference type="SUPFAM" id="SSF81383">
    <property type="entry name" value="F-box domain"/>
    <property type="match status" value="1"/>
</dbReference>
<name>A0ABC9GCR9_9POAL</name>
<organism evidence="3 4">
    <name type="scientific">Urochloa decumbens</name>
    <dbReference type="NCBI Taxonomy" id="240449"/>
    <lineage>
        <taxon>Eukaryota</taxon>
        <taxon>Viridiplantae</taxon>
        <taxon>Streptophyta</taxon>
        <taxon>Embryophyta</taxon>
        <taxon>Tracheophyta</taxon>
        <taxon>Spermatophyta</taxon>
        <taxon>Magnoliopsida</taxon>
        <taxon>Liliopsida</taxon>
        <taxon>Poales</taxon>
        <taxon>Poaceae</taxon>
        <taxon>PACMAD clade</taxon>
        <taxon>Panicoideae</taxon>
        <taxon>Panicodae</taxon>
        <taxon>Paniceae</taxon>
        <taxon>Melinidinae</taxon>
        <taxon>Urochloa</taxon>
    </lineage>
</organism>
<dbReference type="Gene3D" id="1.20.1280.50">
    <property type="match status" value="1"/>
</dbReference>
<reference evidence="3 4" key="2">
    <citation type="submission" date="2024-10" db="EMBL/GenBank/DDBJ databases">
        <authorList>
            <person name="Ryan C."/>
        </authorList>
    </citation>
    <scope>NUCLEOTIDE SEQUENCE [LARGE SCALE GENOMIC DNA]</scope>
</reference>
<dbReference type="Pfam" id="PF00646">
    <property type="entry name" value="F-box"/>
    <property type="match status" value="1"/>
</dbReference>
<evidence type="ECO:0000313" key="3">
    <source>
        <dbReference type="EMBL" id="CAL5091898.1"/>
    </source>
</evidence>
<dbReference type="EMBL" id="OZ075118">
    <property type="protein sequence ID" value="CAL5091898.1"/>
    <property type="molecule type" value="Genomic_DNA"/>
</dbReference>
<dbReference type="Pfam" id="PF23635">
    <property type="entry name" value="Beta-prop_AT5G49610-like"/>
    <property type="match status" value="1"/>
</dbReference>
<reference evidence="4" key="1">
    <citation type="submission" date="2024-06" db="EMBL/GenBank/DDBJ databases">
        <authorList>
            <person name="Ryan C."/>
        </authorList>
    </citation>
    <scope>NUCLEOTIDE SEQUENCE [LARGE SCALE GENOMIC DNA]</scope>
</reference>
<feature type="domain" description="F-box protein AT5G49610-like beta-propeller" evidence="2">
    <location>
        <begin position="77"/>
        <end position="333"/>
    </location>
</feature>
<dbReference type="Proteomes" id="UP001497457">
    <property type="component" value="Chromosome 8b"/>
</dbReference>
<dbReference type="PANTHER" id="PTHR32133:SF297">
    <property type="entry name" value="F-BOX DOMAIN-CONTAINING PROTEIN"/>
    <property type="match status" value="1"/>
</dbReference>
<protein>
    <recommendedName>
        <fullName evidence="5">F-box domain-containing protein</fullName>
    </recommendedName>
</protein>